<protein>
    <recommendedName>
        <fullName evidence="2">VWFA domain-containing protein</fullName>
    </recommendedName>
</protein>
<dbReference type="InterPro" id="IPR051173">
    <property type="entry name" value="Ca_channel_alpha-2/delta"/>
</dbReference>
<sequence length="538" mass="58873">MAVTALAALAACLALLSPPCDSALTPDGFNSPVDAVKAKYREQLRAVADEMARRYENLDALMAKDVCGCSYHVCGSKFAEGQCLYIPRDGTVASLPSWFQPFFNCGLLGPCDHHLTYMEDSVVWTPSHVITEDPDLSSDVIEDICMTKGLEETLKPLANYTGQFVFPMYFAHARSGVLRQWPLAVQLRTNGVCRQFDPRDKQWYKVATSEPKNVVIIVETSSTMATKLFPGAAADSKSRWDVANATVRGILETLDRISDSVNVVAFNGTAAPLVGDALMPAHRKNLWPLTWALDNATLGKGSDYRQAFEVAFDLFEKTFERANIKSSCQNIIIHIGDGIDCVAGSQHACSVTGAGGQEEDAGAPRDGIQSILQAVERRQRQLEQVSSRAAIFTLTVRGGEDSLARQLACNNGGVWFRLDGRSEPLNNMAAYFQYLAFSMESHAEQANAPAIFSPLIIDFISIRDATTVVHPVFVQAKCANGTLSRRKVLLGVAGRVVTLRMLEEDGLKESQVKAMIDENLAEVRACNDGYKYSNCTMQ</sequence>
<dbReference type="AlphaFoldDB" id="A0A8S1INA2"/>
<feature type="chain" id="PRO_5035847008" description="VWFA domain-containing protein" evidence="1">
    <location>
        <begin position="23"/>
        <end position="538"/>
    </location>
</feature>
<dbReference type="EMBL" id="CAJHUC010000304">
    <property type="protein sequence ID" value="CAD7695074.1"/>
    <property type="molecule type" value="Genomic_DNA"/>
</dbReference>
<feature type="signal peptide" evidence="1">
    <location>
        <begin position="1"/>
        <end position="22"/>
    </location>
</feature>
<comment type="caution">
    <text evidence="3">The sequence shown here is derived from an EMBL/GenBank/DDBJ whole genome shotgun (WGS) entry which is preliminary data.</text>
</comment>
<accession>A0A8S1INA2</accession>
<keyword evidence="4" id="KW-1185">Reference proteome</keyword>
<dbReference type="InterPro" id="IPR002035">
    <property type="entry name" value="VWF_A"/>
</dbReference>
<feature type="non-terminal residue" evidence="3">
    <location>
        <position position="1"/>
    </location>
</feature>
<dbReference type="GO" id="GO:0005891">
    <property type="term" value="C:voltage-gated calcium channel complex"/>
    <property type="evidence" value="ECO:0007669"/>
    <property type="project" value="TreeGrafter"/>
</dbReference>
<dbReference type="OrthoDB" id="1922840at2759"/>
<evidence type="ECO:0000256" key="1">
    <source>
        <dbReference type="SAM" id="SignalP"/>
    </source>
</evidence>
<evidence type="ECO:0000313" key="4">
    <source>
        <dbReference type="Proteomes" id="UP000708148"/>
    </source>
</evidence>
<proteinExistence type="predicted"/>
<organism evidence="3 4">
    <name type="scientific">Ostreobium quekettii</name>
    <dbReference type="NCBI Taxonomy" id="121088"/>
    <lineage>
        <taxon>Eukaryota</taxon>
        <taxon>Viridiplantae</taxon>
        <taxon>Chlorophyta</taxon>
        <taxon>core chlorophytes</taxon>
        <taxon>Ulvophyceae</taxon>
        <taxon>TCBD clade</taxon>
        <taxon>Bryopsidales</taxon>
        <taxon>Ostreobineae</taxon>
        <taxon>Ostreobiaceae</taxon>
        <taxon>Ostreobium</taxon>
    </lineage>
</organism>
<evidence type="ECO:0000313" key="3">
    <source>
        <dbReference type="EMBL" id="CAD7695074.1"/>
    </source>
</evidence>
<feature type="domain" description="VWFA" evidence="2">
    <location>
        <begin position="213"/>
        <end position="435"/>
    </location>
</feature>
<dbReference type="PANTHER" id="PTHR10166:SF37">
    <property type="entry name" value="STOLID, ISOFORM H"/>
    <property type="match status" value="1"/>
</dbReference>
<dbReference type="Gene3D" id="3.40.50.410">
    <property type="entry name" value="von Willebrand factor, type A domain"/>
    <property type="match status" value="1"/>
</dbReference>
<dbReference type="Proteomes" id="UP000708148">
    <property type="component" value="Unassembled WGS sequence"/>
</dbReference>
<dbReference type="PANTHER" id="PTHR10166">
    <property type="entry name" value="VOLTAGE-DEPENDENT CALCIUM CHANNEL SUBUNIT ALPHA-2/DELTA-RELATED"/>
    <property type="match status" value="1"/>
</dbReference>
<keyword evidence="1" id="KW-0732">Signal</keyword>
<reference evidence="3" key="1">
    <citation type="submission" date="2020-12" db="EMBL/GenBank/DDBJ databases">
        <authorList>
            <person name="Iha C."/>
        </authorList>
    </citation>
    <scope>NUCLEOTIDE SEQUENCE</scope>
</reference>
<dbReference type="GO" id="GO:0005245">
    <property type="term" value="F:voltage-gated calcium channel activity"/>
    <property type="evidence" value="ECO:0007669"/>
    <property type="project" value="TreeGrafter"/>
</dbReference>
<evidence type="ECO:0000259" key="2">
    <source>
        <dbReference type="PROSITE" id="PS50234"/>
    </source>
</evidence>
<dbReference type="SUPFAM" id="SSF53300">
    <property type="entry name" value="vWA-like"/>
    <property type="match status" value="1"/>
</dbReference>
<dbReference type="SMART" id="SM00327">
    <property type="entry name" value="VWA"/>
    <property type="match status" value="1"/>
</dbReference>
<dbReference type="InterPro" id="IPR036465">
    <property type="entry name" value="vWFA_dom_sf"/>
</dbReference>
<name>A0A8S1INA2_9CHLO</name>
<dbReference type="PROSITE" id="PS50234">
    <property type="entry name" value="VWFA"/>
    <property type="match status" value="1"/>
</dbReference>
<gene>
    <name evidence="3" type="ORF">OSTQU699_LOCUS435</name>
</gene>